<dbReference type="EMBL" id="LAZR01052065">
    <property type="protein sequence ID" value="KKK83785.1"/>
    <property type="molecule type" value="Genomic_DNA"/>
</dbReference>
<feature type="non-terminal residue" evidence="1">
    <location>
        <position position="1"/>
    </location>
</feature>
<comment type="caution">
    <text evidence="1">The sequence shown here is derived from an EMBL/GenBank/DDBJ whole genome shotgun (WGS) entry which is preliminary data.</text>
</comment>
<evidence type="ECO:0000313" key="1">
    <source>
        <dbReference type="EMBL" id="KKK83785.1"/>
    </source>
</evidence>
<gene>
    <name evidence="1" type="ORF">LCGC14_2789910</name>
</gene>
<sequence>KSIETNQKYGMMWYLARDYALYAELFKRKGDTPKTQENLNKAIEIFKECGADGWVERYEKELAEL</sequence>
<name>A0A0F8ZCW8_9ZZZZ</name>
<proteinExistence type="predicted"/>
<reference evidence="1" key="1">
    <citation type="journal article" date="2015" name="Nature">
        <title>Complex archaea that bridge the gap between prokaryotes and eukaryotes.</title>
        <authorList>
            <person name="Spang A."/>
            <person name="Saw J.H."/>
            <person name="Jorgensen S.L."/>
            <person name="Zaremba-Niedzwiedzka K."/>
            <person name="Martijn J."/>
            <person name="Lind A.E."/>
            <person name="van Eijk R."/>
            <person name="Schleper C."/>
            <person name="Guy L."/>
            <person name="Ettema T.J."/>
        </authorList>
    </citation>
    <scope>NUCLEOTIDE SEQUENCE</scope>
</reference>
<accession>A0A0F8ZCW8</accession>
<dbReference type="AlphaFoldDB" id="A0A0F8ZCW8"/>
<organism evidence="1">
    <name type="scientific">marine sediment metagenome</name>
    <dbReference type="NCBI Taxonomy" id="412755"/>
    <lineage>
        <taxon>unclassified sequences</taxon>
        <taxon>metagenomes</taxon>
        <taxon>ecological metagenomes</taxon>
    </lineage>
</organism>
<protein>
    <submittedName>
        <fullName evidence="1">Uncharacterized protein</fullName>
    </submittedName>
</protein>